<dbReference type="AlphaFoldDB" id="A0A8H7U7A9"/>
<dbReference type="Proteomes" id="UP000654370">
    <property type="component" value="Unassembled WGS sequence"/>
</dbReference>
<dbReference type="OrthoDB" id="2324583at2759"/>
<name>A0A8H7U7A9_MORIS</name>
<protein>
    <submittedName>
        <fullName evidence="1">Uncharacterized protein</fullName>
    </submittedName>
</protein>
<keyword evidence="2" id="KW-1185">Reference proteome</keyword>
<gene>
    <name evidence="1" type="ORF">INT43_005111</name>
</gene>
<proteinExistence type="predicted"/>
<evidence type="ECO:0000313" key="1">
    <source>
        <dbReference type="EMBL" id="KAG2173691.1"/>
    </source>
</evidence>
<evidence type="ECO:0000313" key="2">
    <source>
        <dbReference type="Proteomes" id="UP000654370"/>
    </source>
</evidence>
<dbReference type="EMBL" id="JAEPQZ010000014">
    <property type="protein sequence ID" value="KAG2173691.1"/>
    <property type="molecule type" value="Genomic_DNA"/>
</dbReference>
<reference evidence="1" key="1">
    <citation type="submission" date="2020-12" db="EMBL/GenBank/DDBJ databases">
        <title>Metabolic potential, ecology and presence of endohyphal bacteria is reflected in genomic diversity of Mucoromycotina.</title>
        <authorList>
            <person name="Muszewska A."/>
            <person name="Okrasinska A."/>
            <person name="Steczkiewicz K."/>
            <person name="Drgas O."/>
            <person name="Orlowska M."/>
            <person name="Perlinska-Lenart U."/>
            <person name="Aleksandrzak-Piekarczyk T."/>
            <person name="Szatraj K."/>
            <person name="Zielenkiewicz U."/>
            <person name="Pilsyk S."/>
            <person name="Malc E."/>
            <person name="Mieczkowski P."/>
            <person name="Kruszewska J.S."/>
            <person name="Biernat P."/>
            <person name="Pawlowska J."/>
        </authorList>
    </citation>
    <scope>NUCLEOTIDE SEQUENCE</scope>
    <source>
        <strain evidence="1">WA0000067209</strain>
    </source>
</reference>
<organism evidence="1 2">
    <name type="scientific">Mortierella isabellina</name>
    <name type="common">Filamentous fungus</name>
    <name type="synonym">Umbelopsis isabellina</name>
    <dbReference type="NCBI Taxonomy" id="91625"/>
    <lineage>
        <taxon>Eukaryota</taxon>
        <taxon>Fungi</taxon>
        <taxon>Fungi incertae sedis</taxon>
        <taxon>Mucoromycota</taxon>
        <taxon>Mucoromycotina</taxon>
        <taxon>Umbelopsidomycetes</taxon>
        <taxon>Umbelopsidales</taxon>
        <taxon>Umbelopsidaceae</taxon>
        <taxon>Umbelopsis</taxon>
    </lineage>
</organism>
<comment type="caution">
    <text evidence="1">The sequence shown here is derived from an EMBL/GenBank/DDBJ whole genome shotgun (WGS) entry which is preliminary data.</text>
</comment>
<sequence>MLFIRLSSHLTSIPFFFMEYTFISNYSPHPATDDMLGPLDGPRKPKDIDESHQWLFFRNSHWTPFDAHNQAKLFETLLMNGTFVDIKDSHFPGVERLRVFPASNYVSYLGTRYKLSHILLPRLTYSV</sequence>
<accession>A0A8H7U7A9</accession>